<dbReference type="Gene3D" id="3.40.50.1000">
    <property type="entry name" value="HAD superfamily/HAD-like"/>
    <property type="match status" value="1"/>
</dbReference>
<dbReference type="InterPro" id="IPR036412">
    <property type="entry name" value="HAD-like_sf"/>
</dbReference>
<dbReference type="Pfam" id="PF13419">
    <property type="entry name" value="HAD_2"/>
    <property type="match status" value="1"/>
</dbReference>
<dbReference type="RefSeq" id="WP_193123467.1">
    <property type="nucleotide sequence ID" value="NZ_JADBGI010000018.1"/>
</dbReference>
<sequence length="208" mass="21503">MGEYGDAVVLFDMDGVLVDSGSSIREGLTAWSRERGLDTATVLEHAHGRTDRDLAGLVAPHLDTAEEAERIQEHEIAHDATVRAMPGAVDLLTEMEARGRTWAVVTSAGRTLALSRLSTLGLPEPRVLVSADDVEAGKPDPGPYLLGAERVGAPPADCVVVEDSPNGAAAGVAAGMAVVAVATMSDPGELEHATTVVADVPAAARLLL</sequence>
<dbReference type="PANTHER" id="PTHR43481:SF4">
    <property type="entry name" value="GLYCEROL-1-PHOSPHATE PHOSPHOHYDROLASE 1-RELATED"/>
    <property type="match status" value="1"/>
</dbReference>
<dbReference type="InterPro" id="IPR051806">
    <property type="entry name" value="HAD-like_SPP"/>
</dbReference>
<dbReference type="InterPro" id="IPR023214">
    <property type="entry name" value="HAD_sf"/>
</dbReference>
<dbReference type="InterPro" id="IPR023198">
    <property type="entry name" value="PGP-like_dom2"/>
</dbReference>
<dbReference type="SUPFAM" id="SSF56784">
    <property type="entry name" value="HAD-like"/>
    <property type="match status" value="1"/>
</dbReference>
<gene>
    <name evidence="1" type="ORF">IDM40_19545</name>
</gene>
<evidence type="ECO:0000313" key="1">
    <source>
        <dbReference type="EMBL" id="MBE3000869.1"/>
    </source>
</evidence>
<dbReference type="Gene3D" id="1.10.150.240">
    <property type="entry name" value="Putative phosphatase, domain 2"/>
    <property type="match status" value="1"/>
</dbReference>
<keyword evidence="2" id="KW-1185">Reference proteome</keyword>
<reference evidence="1 2" key="1">
    <citation type="submission" date="2020-09" db="EMBL/GenBank/DDBJ databases">
        <title>Diversity and distribution of actinomycetes associated with coral in the coast of Hainan.</title>
        <authorList>
            <person name="Li F."/>
        </authorList>
    </citation>
    <scope>NUCLEOTIDE SEQUENCE [LARGE SCALE GENOMIC DNA]</scope>
    <source>
        <strain evidence="1 2">HNM0947</strain>
    </source>
</reference>
<dbReference type="InterPro" id="IPR006439">
    <property type="entry name" value="HAD-SF_hydro_IA"/>
</dbReference>
<evidence type="ECO:0000313" key="2">
    <source>
        <dbReference type="Proteomes" id="UP000806528"/>
    </source>
</evidence>
<dbReference type="PANTHER" id="PTHR43481">
    <property type="entry name" value="FRUCTOSE-1-PHOSPHATE PHOSPHATASE"/>
    <property type="match status" value="1"/>
</dbReference>
<name>A0ABR9PAL1_9ACTN</name>
<organism evidence="1 2">
    <name type="scientific">Nocardiopsis coralli</name>
    <dbReference type="NCBI Taxonomy" id="2772213"/>
    <lineage>
        <taxon>Bacteria</taxon>
        <taxon>Bacillati</taxon>
        <taxon>Actinomycetota</taxon>
        <taxon>Actinomycetes</taxon>
        <taxon>Streptosporangiales</taxon>
        <taxon>Nocardiopsidaceae</taxon>
        <taxon>Nocardiopsis</taxon>
    </lineage>
</organism>
<keyword evidence="1" id="KW-0378">Hydrolase</keyword>
<dbReference type="GO" id="GO:0016787">
    <property type="term" value="F:hydrolase activity"/>
    <property type="evidence" value="ECO:0007669"/>
    <property type="project" value="UniProtKB-KW"/>
</dbReference>
<proteinExistence type="predicted"/>
<dbReference type="SFLD" id="SFLDG01129">
    <property type="entry name" value="C1.5:_HAD__Beta-PGM__Phosphata"/>
    <property type="match status" value="1"/>
</dbReference>
<accession>A0ABR9PAL1</accession>
<dbReference type="Proteomes" id="UP000806528">
    <property type="component" value="Unassembled WGS sequence"/>
</dbReference>
<dbReference type="InterPro" id="IPR041492">
    <property type="entry name" value="HAD_2"/>
</dbReference>
<protein>
    <submittedName>
        <fullName evidence="1">HAD-IA family hydrolase</fullName>
    </submittedName>
</protein>
<dbReference type="EMBL" id="JADBGI010000018">
    <property type="protein sequence ID" value="MBE3000869.1"/>
    <property type="molecule type" value="Genomic_DNA"/>
</dbReference>
<comment type="caution">
    <text evidence="1">The sequence shown here is derived from an EMBL/GenBank/DDBJ whole genome shotgun (WGS) entry which is preliminary data.</text>
</comment>
<dbReference type="NCBIfam" id="TIGR01509">
    <property type="entry name" value="HAD-SF-IA-v3"/>
    <property type="match status" value="1"/>
</dbReference>
<dbReference type="SFLD" id="SFLDS00003">
    <property type="entry name" value="Haloacid_Dehalogenase"/>
    <property type="match status" value="1"/>
</dbReference>